<reference evidence="3" key="1">
    <citation type="submission" date="2024-02" db="UniProtKB">
        <authorList>
            <consortium name="WormBaseParasite"/>
        </authorList>
    </citation>
    <scope>IDENTIFICATION</scope>
</reference>
<dbReference type="AlphaFoldDB" id="A0AAF3ENH9"/>
<feature type="compositionally biased region" description="Polar residues" evidence="1">
    <location>
        <begin position="215"/>
        <end position="235"/>
    </location>
</feature>
<accession>A0AAF3ENH9</accession>
<feature type="region of interest" description="Disordered" evidence="1">
    <location>
        <begin position="430"/>
        <end position="458"/>
    </location>
</feature>
<protein>
    <submittedName>
        <fullName evidence="3">Uncharacterized protein</fullName>
    </submittedName>
</protein>
<feature type="compositionally biased region" description="Basic residues" evidence="1">
    <location>
        <begin position="310"/>
        <end position="329"/>
    </location>
</feature>
<name>A0AAF3ENH9_9BILA</name>
<feature type="compositionally biased region" description="Polar residues" evidence="1">
    <location>
        <begin position="70"/>
        <end position="85"/>
    </location>
</feature>
<feature type="compositionally biased region" description="Basic residues" evidence="1">
    <location>
        <begin position="166"/>
        <end position="175"/>
    </location>
</feature>
<feature type="compositionally biased region" description="Low complexity" evidence="1">
    <location>
        <begin position="184"/>
        <end position="214"/>
    </location>
</feature>
<sequence length="530" mass="56463">MDRQHTRIKSDSALDTATAISCRDASPMYRISMCPTAFSPSVKTAQSPATTCASSDRSSRSRVPKPVPILSTSSKQKVSARTGVSMNRLEGPTNNRLGAQLSDNPDVRTATEVSLLEDSAPTAILWDSDSMMTARSTSFGQYRINTATTQLSMTASHLDSASRGASRGHRSRTPGRHTPATNRTGKSTSTPSTAKTSRSMVSTTSRGRSMSRGTPNGSQPISTARPYSTNCSSMSPYRPPGAAPTHVYPNQQARGQVITPLGSISQAPLLPSLTGCSSGHPTALEISDNEAIGRGIGRALTEDNSGSSTSRKHSANRSAKKTHPNKKPLLRTPERLGTPAGPMYGSNSAAKKPHLYKKVNLPKPPPQDKSMIRAAKKARPCRKFPIPEPRSQTSQDFDSTSTYATTNYNELSAGAVSAAGTMATTLLDPGKRREHHRQCHGCGKPRASPSAQKKPLPAENPSVQVFQTNDGLLFRVKMRLGARELIKTGNSASTARFGATASACLPAGVEAKKAIIKGNVYQPHLHPINN</sequence>
<keyword evidence="2" id="KW-1185">Reference proteome</keyword>
<dbReference type="WBParaSite" id="MBELARI_LOCUS15494.1">
    <property type="protein sequence ID" value="MBELARI_LOCUS15494.1"/>
    <property type="gene ID" value="MBELARI_LOCUS15494"/>
</dbReference>
<feature type="region of interest" description="Disordered" evidence="1">
    <location>
        <begin position="299"/>
        <end position="353"/>
    </location>
</feature>
<feature type="compositionally biased region" description="Polar residues" evidence="1">
    <location>
        <begin position="92"/>
        <end position="103"/>
    </location>
</feature>
<feature type="region of interest" description="Disordered" evidence="1">
    <location>
        <begin position="39"/>
        <end position="103"/>
    </location>
</feature>
<evidence type="ECO:0000256" key="1">
    <source>
        <dbReference type="SAM" id="MobiDB-lite"/>
    </source>
</evidence>
<evidence type="ECO:0000313" key="3">
    <source>
        <dbReference type="WBParaSite" id="MBELARI_LOCUS15494.1"/>
    </source>
</evidence>
<dbReference type="Proteomes" id="UP000887575">
    <property type="component" value="Unassembled WGS sequence"/>
</dbReference>
<organism evidence="2 3">
    <name type="scientific">Mesorhabditis belari</name>
    <dbReference type="NCBI Taxonomy" id="2138241"/>
    <lineage>
        <taxon>Eukaryota</taxon>
        <taxon>Metazoa</taxon>
        <taxon>Ecdysozoa</taxon>
        <taxon>Nematoda</taxon>
        <taxon>Chromadorea</taxon>
        <taxon>Rhabditida</taxon>
        <taxon>Rhabditina</taxon>
        <taxon>Rhabditomorpha</taxon>
        <taxon>Rhabditoidea</taxon>
        <taxon>Rhabditidae</taxon>
        <taxon>Mesorhabditinae</taxon>
        <taxon>Mesorhabditis</taxon>
    </lineage>
</organism>
<feature type="compositionally biased region" description="Polar residues" evidence="1">
    <location>
        <begin position="39"/>
        <end position="56"/>
    </location>
</feature>
<evidence type="ECO:0000313" key="2">
    <source>
        <dbReference type="Proteomes" id="UP000887575"/>
    </source>
</evidence>
<feature type="region of interest" description="Disordered" evidence="1">
    <location>
        <begin position="155"/>
        <end position="245"/>
    </location>
</feature>
<proteinExistence type="predicted"/>